<dbReference type="InterPro" id="IPR032508">
    <property type="entry name" value="FecR_C"/>
</dbReference>
<name>A0A1I2IH34_9BACT</name>
<dbReference type="FunFam" id="2.60.120.1440:FF:000001">
    <property type="entry name" value="Putative anti-sigma factor"/>
    <property type="match status" value="1"/>
</dbReference>
<dbReference type="STRING" id="655355.SAMN05216283_1066"/>
<keyword evidence="1" id="KW-1133">Transmembrane helix</keyword>
<dbReference type="Proteomes" id="UP000198964">
    <property type="component" value="Unassembled WGS sequence"/>
</dbReference>
<evidence type="ECO:0000313" key="5">
    <source>
        <dbReference type="Proteomes" id="UP000198964"/>
    </source>
</evidence>
<dbReference type="GO" id="GO:0016989">
    <property type="term" value="F:sigma factor antagonist activity"/>
    <property type="evidence" value="ECO:0007669"/>
    <property type="project" value="TreeGrafter"/>
</dbReference>
<feature type="transmembrane region" description="Helical" evidence="1">
    <location>
        <begin position="92"/>
        <end position="111"/>
    </location>
</feature>
<organism evidence="4 5">
    <name type="scientific">Sunxiuqinia elliptica</name>
    <dbReference type="NCBI Taxonomy" id="655355"/>
    <lineage>
        <taxon>Bacteria</taxon>
        <taxon>Pseudomonadati</taxon>
        <taxon>Bacteroidota</taxon>
        <taxon>Bacteroidia</taxon>
        <taxon>Marinilabiliales</taxon>
        <taxon>Prolixibacteraceae</taxon>
        <taxon>Sunxiuqinia</taxon>
    </lineage>
</organism>
<dbReference type="Pfam" id="PF04773">
    <property type="entry name" value="FecR"/>
    <property type="match status" value="1"/>
</dbReference>
<evidence type="ECO:0000259" key="3">
    <source>
        <dbReference type="Pfam" id="PF16344"/>
    </source>
</evidence>
<dbReference type="InterPro" id="IPR006860">
    <property type="entry name" value="FecR"/>
</dbReference>
<accession>A0A1I2IH34</accession>
<reference evidence="4 5" key="1">
    <citation type="submission" date="2016-10" db="EMBL/GenBank/DDBJ databases">
        <authorList>
            <person name="de Groot N.N."/>
        </authorList>
    </citation>
    <scope>NUCLEOTIDE SEQUENCE [LARGE SCALE GENOMIC DNA]</scope>
    <source>
        <strain evidence="4 5">CGMCC 1.9156</strain>
    </source>
</reference>
<feature type="domain" description="FecR protein" evidence="2">
    <location>
        <begin position="186"/>
        <end position="275"/>
    </location>
</feature>
<proteinExistence type="predicted"/>
<keyword evidence="5" id="KW-1185">Reference proteome</keyword>
<dbReference type="Gene3D" id="3.55.50.30">
    <property type="match status" value="1"/>
</dbReference>
<dbReference type="EMBL" id="FONW01000006">
    <property type="protein sequence ID" value="SFF40948.1"/>
    <property type="molecule type" value="Genomic_DNA"/>
</dbReference>
<sequence>METSKYSRYTIEDFVLDPFFIKWIISPDKKDELFWNRYQEEHPEQEESIRKAIFMIQAIRSDKEVIPEKKLDQIHRLLIKQIRRRTTPIIHIFKYVAILLILTASSFYIYVQQQNNVFPSKKNIPISSNKGVLITSNGNRHEFTTDNTSIKQTAQNKLTINNDTIYNSKEEKQPQQELNQLIIPYGKRSKITLEDGTQIWLNSGSQLLYPSSFNSKTRKIYLKGEAFLQVAENKNKPFYVITPAIKVQVLGTTFNISAYSDDSFIETVLLHGKVNISTNKAFSDNIEIIPGERVKYIKNSKSMKKDHVNPKLYASWINGYLIFENTPIKDVSKKLERYYNTKIVIEQGLEQITFSGKLDLKNNLIDVFESISFTSSIKVIENKDFITIKP</sequence>
<dbReference type="RefSeq" id="WP_093920144.1">
    <property type="nucleotide sequence ID" value="NZ_FONW01000006.1"/>
</dbReference>
<evidence type="ECO:0000256" key="1">
    <source>
        <dbReference type="SAM" id="Phobius"/>
    </source>
</evidence>
<dbReference type="Pfam" id="PF16344">
    <property type="entry name" value="FecR_C"/>
    <property type="match status" value="1"/>
</dbReference>
<evidence type="ECO:0000313" key="4">
    <source>
        <dbReference type="EMBL" id="SFF40948.1"/>
    </source>
</evidence>
<keyword evidence="1" id="KW-0812">Transmembrane</keyword>
<protein>
    <submittedName>
        <fullName evidence="4">FecR family protein</fullName>
    </submittedName>
</protein>
<gene>
    <name evidence="4" type="ORF">SAMN05216283_1066</name>
</gene>
<dbReference type="InterPro" id="IPR012373">
    <property type="entry name" value="Ferrdict_sens_TM"/>
</dbReference>
<dbReference type="AlphaFoldDB" id="A0A1I2IH34"/>
<keyword evidence="1" id="KW-0472">Membrane</keyword>
<feature type="domain" description="Protein FecR C-terminal" evidence="3">
    <location>
        <begin position="320"/>
        <end position="388"/>
    </location>
</feature>
<dbReference type="Gene3D" id="2.60.120.1440">
    <property type="match status" value="1"/>
</dbReference>
<dbReference type="PANTHER" id="PTHR30273">
    <property type="entry name" value="PERIPLASMIC SIGNAL SENSOR AND SIGMA FACTOR ACTIVATOR FECR-RELATED"/>
    <property type="match status" value="1"/>
</dbReference>
<dbReference type="PANTHER" id="PTHR30273:SF2">
    <property type="entry name" value="PROTEIN FECR"/>
    <property type="match status" value="1"/>
</dbReference>
<evidence type="ECO:0000259" key="2">
    <source>
        <dbReference type="Pfam" id="PF04773"/>
    </source>
</evidence>